<keyword evidence="3" id="KW-1003">Cell membrane</keyword>
<feature type="transmembrane region" description="Helical" evidence="7">
    <location>
        <begin position="39"/>
        <end position="61"/>
    </location>
</feature>
<feature type="transmembrane region" description="Helical" evidence="7">
    <location>
        <begin position="104"/>
        <end position="126"/>
    </location>
</feature>
<evidence type="ECO:0000313" key="8">
    <source>
        <dbReference type="EMBL" id="QPG05952.1"/>
    </source>
</evidence>
<reference evidence="8 9" key="1">
    <citation type="submission" date="2020-11" db="EMBL/GenBank/DDBJ databases">
        <title>Complete genome sequence for Salinimonas sp. strain G2-b.</title>
        <authorList>
            <person name="Park S.-J."/>
        </authorList>
    </citation>
    <scope>NUCLEOTIDE SEQUENCE [LARGE SCALE GENOMIC DNA]</scope>
    <source>
        <strain evidence="8 9">G2-b</strain>
    </source>
</reference>
<dbReference type="KEGG" id="smaa:IT774_01440"/>
<dbReference type="Pfam" id="PF01914">
    <property type="entry name" value="MarC"/>
    <property type="match status" value="1"/>
</dbReference>
<dbReference type="AlphaFoldDB" id="A0A7S9DXS5"/>
<dbReference type="Proteomes" id="UP000595095">
    <property type="component" value="Chromosome"/>
</dbReference>
<evidence type="ECO:0000256" key="7">
    <source>
        <dbReference type="RuleBase" id="RU362048"/>
    </source>
</evidence>
<accession>A0A7S9DXS5</accession>
<comment type="similarity">
    <text evidence="2 7">Belongs to the UPF0056 (MarC) family.</text>
</comment>
<proteinExistence type="inferred from homology"/>
<dbReference type="NCBIfam" id="NF008010">
    <property type="entry name" value="PRK10739.1"/>
    <property type="match status" value="1"/>
</dbReference>
<feature type="transmembrane region" description="Helical" evidence="7">
    <location>
        <begin position="73"/>
        <end position="92"/>
    </location>
</feature>
<evidence type="ECO:0000256" key="2">
    <source>
        <dbReference type="ARBA" id="ARBA00009784"/>
    </source>
</evidence>
<evidence type="ECO:0000313" key="9">
    <source>
        <dbReference type="Proteomes" id="UP000595095"/>
    </source>
</evidence>
<feature type="transmembrane region" description="Helical" evidence="7">
    <location>
        <begin position="172"/>
        <end position="193"/>
    </location>
</feature>
<evidence type="ECO:0000256" key="6">
    <source>
        <dbReference type="ARBA" id="ARBA00023136"/>
    </source>
</evidence>
<keyword evidence="9" id="KW-1185">Reference proteome</keyword>
<dbReference type="GO" id="GO:0005886">
    <property type="term" value="C:plasma membrane"/>
    <property type="evidence" value="ECO:0007669"/>
    <property type="project" value="UniProtKB-SubCell"/>
</dbReference>
<evidence type="ECO:0000256" key="4">
    <source>
        <dbReference type="ARBA" id="ARBA00022692"/>
    </source>
</evidence>
<evidence type="ECO:0000256" key="5">
    <source>
        <dbReference type="ARBA" id="ARBA00022989"/>
    </source>
</evidence>
<keyword evidence="6 7" id="KW-0472">Membrane</keyword>
<feature type="transmembrane region" description="Helical" evidence="7">
    <location>
        <begin position="6"/>
        <end position="27"/>
    </location>
</feature>
<dbReference type="PANTHER" id="PTHR33508:SF10">
    <property type="entry name" value="UPF0056 INNER MEMBRANE PROTEIN YHGN"/>
    <property type="match status" value="1"/>
</dbReference>
<protein>
    <recommendedName>
        <fullName evidence="7">UPF0056 membrane protein</fullName>
    </recommendedName>
</protein>
<evidence type="ECO:0000256" key="1">
    <source>
        <dbReference type="ARBA" id="ARBA00004651"/>
    </source>
</evidence>
<gene>
    <name evidence="8" type="ORF">IT774_01440</name>
</gene>
<dbReference type="InterPro" id="IPR002771">
    <property type="entry name" value="Multi_antbiot-R_MarC"/>
</dbReference>
<keyword evidence="5 7" id="KW-1133">Transmembrane helix</keyword>
<dbReference type="NCBIfam" id="TIGR00427">
    <property type="entry name" value="NAAT family transporter"/>
    <property type="match status" value="1"/>
</dbReference>
<organism evidence="8 9">
    <name type="scientific">Salinimonas marina</name>
    <dbReference type="NCBI Taxonomy" id="2785918"/>
    <lineage>
        <taxon>Bacteria</taxon>
        <taxon>Pseudomonadati</taxon>
        <taxon>Pseudomonadota</taxon>
        <taxon>Gammaproteobacteria</taxon>
        <taxon>Alteromonadales</taxon>
        <taxon>Alteromonadaceae</taxon>
        <taxon>Alteromonas/Salinimonas group</taxon>
        <taxon>Salinimonas</taxon>
    </lineage>
</organism>
<dbReference type="EMBL" id="CP064795">
    <property type="protein sequence ID" value="QPG05952.1"/>
    <property type="molecule type" value="Genomic_DNA"/>
</dbReference>
<keyword evidence="4 7" id="KW-0812">Transmembrane</keyword>
<evidence type="ECO:0000256" key="3">
    <source>
        <dbReference type="ARBA" id="ARBA00022475"/>
    </source>
</evidence>
<sequence length="201" mass="22245">MDTWSAAIMLFLIMDPLGNLPIFMSVLKSIEPKRRRIILIRELLLALLILFVFLFSGQAVLDFLNVRQESVSIAGGIILFLIAVKMIFPQSGNPLGLAVGEEPFLVPLAIPLIAGPSTLAALILLSNQNPDRMVDWSLALGASWFISAIILLFSSTFHRILGERGLIAMERLMGMILVMIAIQMFLDGIALYFSHTSEIFE</sequence>
<dbReference type="RefSeq" id="WP_195811033.1">
    <property type="nucleotide sequence ID" value="NZ_CP064795.1"/>
</dbReference>
<comment type="subcellular location">
    <subcellularLocation>
        <location evidence="1 7">Cell membrane</location>
        <topology evidence="1 7">Multi-pass membrane protein</topology>
    </subcellularLocation>
</comment>
<dbReference type="PANTHER" id="PTHR33508">
    <property type="entry name" value="UPF0056 MEMBRANE PROTEIN YHCE"/>
    <property type="match status" value="1"/>
</dbReference>
<name>A0A7S9DXS5_9ALTE</name>
<feature type="transmembrane region" description="Helical" evidence="7">
    <location>
        <begin position="138"/>
        <end position="160"/>
    </location>
</feature>